<reference evidence="1 2" key="1">
    <citation type="journal article" date="2013" name="PLoS ONE">
        <title>Assembly-driven community genomics of a hypersaline microbial ecosystem.</title>
        <authorList>
            <person name="Podell S."/>
            <person name="Ugalde J.A."/>
            <person name="Narasingarao P."/>
            <person name="Banfield J.F."/>
            <person name="Heidelberg K.B."/>
            <person name="Allen E.E."/>
        </authorList>
    </citation>
    <scope>NUCLEOTIDE SEQUENCE [LARGE SCALE GENOMIC DNA]</scope>
    <source>
        <strain evidence="2">J07HQW2</strain>
    </source>
</reference>
<dbReference type="AlphaFoldDB" id="U1PJI9"/>
<dbReference type="EMBL" id="KE356561">
    <property type="protein sequence ID" value="ERG93827.1"/>
    <property type="molecule type" value="Genomic_DNA"/>
</dbReference>
<feature type="non-terminal residue" evidence="1">
    <location>
        <position position="1"/>
    </location>
</feature>
<dbReference type="HOGENOM" id="CLU_3352258_0_0_2"/>
<evidence type="ECO:0000313" key="2">
    <source>
        <dbReference type="Proteomes" id="UP000030710"/>
    </source>
</evidence>
<gene>
    <name evidence="1" type="ORF">J07HQW2_00261</name>
</gene>
<accession>U1PJI9</accession>
<sequence>PSPADYDGDDYDRVKMMLGLPTPTYHPMNTWELFSQM</sequence>
<proteinExistence type="predicted"/>
<protein>
    <submittedName>
        <fullName evidence="1">Uncharacterized protein</fullName>
    </submittedName>
</protein>
<name>U1PJI9_9EURY</name>
<organism evidence="1 2">
    <name type="scientific">Haloquadratum walsbyi J07HQW2</name>
    <dbReference type="NCBI Taxonomy" id="1238425"/>
    <lineage>
        <taxon>Archaea</taxon>
        <taxon>Methanobacteriati</taxon>
        <taxon>Methanobacteriota</taxon>
        <taxon>Stenosarchaea group</taxon>
        <taxon>Halobacteria</taxon>
        <taxon>Halobacteriales</taxon>
        <taxon>Haloferacaceae</taxon>
        <taxon>Haloquadratum</taxon>
    </lineage>
</organism>
<dbReference type="Proteomes" id="UP000030710">
    <property type="component" value="Unassembled WGS sequence"/>
</dbReference>
<dbReference type="STRING" id="1238425.J07HQW2_00261"/>
<evidence type="ECO:0000313" key="1">
    <source>
        <dbReference type="EMBL" id="ERG93827.1"/>
    </source>
</evidence>